<gene>
    <name evidence="1" type="ORF">ABVK25_005162</name>
</gene>
<reference evidence="1 2" key="1">
    <citation type="submission" date="2024-09" db="EMBL/GenBank/DDBJ databases">
        <title>Rethinking Asexuality: The Enigmatic Case of Functional Sexual Genes in Lepraria (Stereocaulaceae).</title>
        <authorList>
            <person name="Doellman M."/>
            <person name="Sun Y."/>
            <person name="Barcenas-Pena A."/>
            <person name="Lumbsch H.T."/>
            <person name="Grewe F."/>
        </authorList>
    </citation>
    <scope>NUCLEOTIDE SEQUENCE [LARGE SCALE GENOMIC DNA]</scope>
    <source>
        <strain evidence="1 2">Grewe 0041</strain>
    </source>
</reference>
<sequence>MSDTKSLKYFGTLSALDIISIISLTNHHLSFPTMSQPETSSNISLQSLSSSPINYPNIPPVSQSQGCRDFNVAKPQRDLCSTALPASVSDNPGRGFGLS</sequence>
<dbReference type="EMBL" id="JBHFEH010000015">
    <property type="protein sequence ID" value="KAL2054414.1"/>
    <property type="molecule type" value="Genomic_DNA"/>
</dbReference>
<evidence type="ECO:0000313" key="1">
    <source>
        <dbReference type="EMBL" id="KAL2054414.1"/>
    </source>
</evidence>
<evidence type="ECO:0000313" key="2">
    <source>
        <dbReference type="Proteomes" id="UP001590951"/>
    </source>
</evidence>
<organism evidence="1 2">
    <name type="scientific">Lepraria finkii</name>
    <dbReference type="NCBI Taxonomy" id="1340010"/>
    <lineage>
        <taxon>Eukaryota</taxon>
        <taxon>Fungi</taxon>
        <taxon>Dikarya</taxon>
        <taxon>Ascomycota</taxon>
        <taxon>Pezizomycotina</taxon>
        <taxon>Lecanoromycetes</taxon>
        <taxon>OSLEUM clade</taxon>
        <taxon>Lecanoromycetidae</taxon>
        <taxon>Lecanorales</taxon>
        <taxon>Lecanorineae</taxon>
        <taxon>Stereocaulaceae</taxon>
        <taxon>Lepraria</taxon>
    </lineage>
</organism>
<proteinExistence type="predicted"/>
<comment type="caution">
    <text evidence="1">The sequence shown here is derived from an EMBL/GenBank/DDBJ whole genome shotgun (WGS) entry which is preliminary data.</text>
</comment>
<name>A0ABR4B993_9LECA</name>
<dbReference type="Proteomes" id="UP001590951">
    <property type="component" value="Unassembled WGS sequence"/>
</dbReference>
<keyword evidence="2" id="KW-1185">Reference proteome</keyword>
<accession>A0ABR4B993</accession>
<protein>
    <submittedName>
        <fullName evidence="1">Uncharacterized protein</fullName>
    </submittedName>
</protein>